<dbReference type="EMBL" id="CAJOBD010001330">
    <property type="protein sequence ID" value="CAF3788497.1"/>
    <property type="molecule type" value="Genomic_DNA"/>
</dbReference>
<proteinExistence type="predicted"/>
<reference evidence="2" key="1">
    <citation type="submission" date="2021-02" db="EMBL/GenBank/DDBJ databases">
        <authorList>
            <person name="Nowell W R."/>
        </authorList>
    </citation>
    <scope>NUCLEOTIDE SEQUENCE</scope>
</reference>
<dbReference type="AlphaFoldDB" id="A0A819B003"/>
<name>A0A819B003_9BILA</name>
<evidence type="ECO:0000313" key="2">
    <source>
        <dbReference type="EMBL" id="CAF3788497.1"/>
    </source>
</evidence>
<evidence type="ECO:0000256" key="1">
    <source>
        <dbReference type="SAM" id="MobiDB-lite"/>
    </source>
</evidence>
<organism evidence="2 3">
    <name type="scientific">Rotaria sordida</name>
    <dbReference type="NCBI Taxonomy" id="392033"/>
    <lineage>
        <taxon>Eukaryota</taxon>
        <taxon>Metazoa</taxon>
        <taxon>Spiralia</taxon>
        <taxon>Gnathifera</taxon>
        <taxon>Rotifera</taxon>
        <taxon>Eurotatoria</taxon>
        <taxon>Bdelloidea</taxon>
        <taxon>Philodinida</taxon>
        <taxon>Philodinidae</taxon>
        <taxon>Rotaria</taxon>
    </lineage>
</organism>
<accession>A0A819B003</accession>
<gene>
    <name evidence="2" type="ORF">JBS370_LOCUS14603</name>
</gene>
<feature type="non-terminal residue" evidence="2">
    <location>
        <position position="1"/>
    </location>
</feature>
<feature type="region of interest" description="Disordered" evidence="1">
    <location>
        <begin position="1"/>
        <end position="40"/>
    </location>
</feature>
<feature type="compositionally biased region" description="Low complexity" evidence="1">
    <location>
        <begin position="20"/>
        <end position="37"/>
    </location>
</feature>
<protein>
    <submittedName>
        <fullName evidence="2">Uncharacterized protein</fullName>
    </submittedName>
</protein>
<sequence>MDSRYRFSANIPNRYDQISNTNNNNNNNNPNLINSGNRLTPTSSRYFHRVSPIFPPHHQQRIHSPSPVLSSSYLGPLQQHRPRFLSTWDLTPTPTIYHSSRNIATRTPTPTSVPMQQDEDRTQLQSMPAKDFADLVMLPREWRRGDDCIQWPRNHEYYNIEWLENLWN</sequence>
<comment type="caution">
    <text evidence="2">The sequence shown here is derived from an EMBL/GenBank/DDBJ whole genome shotgun (WGS) entry which is preliminary data.</text>
</comment>
<evidence type="ECO:0000313" key="3">
    <source>
        <dbReference type="Proteomes" id="UP000663836"/>
    </source>
</evidence>
<dbReference type="Proteomes" id="UP000663836">
    <property type="component" value="Unassembled WGS sequence"/>
</dbReference>